<comment type="caution">
    <text evidence="1">The sequence shown here is derived from an EMBL/GenBank/DDBJ whole genome shotgun (WGS) entry which is preliminary data.</text>
</comment>
<sequence>MKIIIETFVDEGEMAKAGYIVNVMNNILDYGKQLGVGSDVIHQRLIAACIAVSGVGKVTVQMGKTNQITDPEPRYQEQNIVIAPDEEAVFDPAIIVIS</sequence>
<dbReference type="Proteomes" id="UP001347884">
    <property type="component" value="Unassembled WGS sequence"/>
</dbReference>
<proteinExistence type="predicted"/>
<evidence type="ECO:0000313" key="1">
    <source>
        <dbReference type="EMBL" id="MEE6042078.1"/>
    </source>
</evidence>
<protein>
    <submittedName>
        <fullName evidence="1">Uncharacterized protein</fullName>
    </submittedName>
</protein>
<reference evidence="1 2" key="1">
    <citation type="journal article" date="2022" name="Front. Microbiol.">
        <title>Commensal bacteria contribute to the growth of multidrug-resistant Avibacterium paragallinarum in chickens.</title>
        <authorList>
            <person name="Zhu J."/>
            <person name="Chen Y."/>
            <person name="Wu Y."/>
            <person name="Wang Y."/>
            <person name="Zhu K."/>
        </authorList>
    </citation>
    <scope>NUCLEOTIDE SEQUENCE [LARGE SCALE GENOMIC DNA]</scope>
    <source>
        <strain evidence="1 2">AV25</strain>
    </source>
</reference>
<dbReference type="EMBL" id="JAMDKF010000021">
    <property type="protein sequence ID" value="MEE6042078.1"/>
    <property type="molecule type" value="Genomic_DNA"/>
</dbReference>
<evidence type="ECO:0000313" key="2">
    <source>
        <dbReference type="Proteomes" id="UP001347884"/>
    </source>
</evidence>
<name>A0ABU7QKP9_AVIPA</name>
<organism evidence="1 2">
    <name type="scientific">Avibacterium paragallinarum</name>
    <name type="common">Haemophilus gallinarum</name>
    <dbReference type="NCBI Taxonomy" id="728"/>
    <lineage>
        <taxon>Bacteria</taxon>
        <taxon>Pseudomonadati</taxon>
        <taxon>Pseudomonadota</taxon>
        <taxon>Gammaproteobacteria</taxon>
        <taxon>Pasteurellales</taxon>
        <taxon>Pasteurellaceae</taxon>
        <taxon>Avibacterium</taxon>
    </lineage>
</organism>
<dbReference type="RefSeq" id="WP_330935151.1">
    <property type="nucleotide sequence ID" value="NZ_JAMDKE010000023.1"/>
</dbReference>
<keyword evidence="2" id="KW-1185">Reference proteome</keyword>
<accession>A0ABU7QKP9</accession>
<gene>
    <name evidence="1" type="ORF">M5S13_09310</name>
</gene>